<gene>
    <name evidence="1" type="ORF">B9O19_01770</name>
</gene>
<dbReference type="OrthoDB" id="1955612at2"/>
<dbReference type="RefSeq" id="WP_102366084.1">
    <property type="nucleotide sequence ID" value="NZ_CP020991.1"/>
</dbReference>
<name>A0A2K9P3V2_9FIRM</name>
<sequence>MALTTIKRTETRPNFLESEVGLVLKTAQVDNANIEADEYGYKTVKGGTPYPANDSTAKGLIFEDVDVTVGSDNGVRPASLMVAGRVLENRLHTPLSSAAKTALTALGFVFVDEPVIMREPIEPKEYTAGTTAFSGSDIAYGSGELTITAIDDSNTDSAVATVALSSSTHKVTATKVTAGNTTVDCTVSDGTNTAVITVPIELV</sequence>
<protein>
    <submittedName>
        <fullName evidence="1">Uncharacterized protein</fullName>
    </submittedName>
</protein>
<dbReference type="AlphaFoldDB" id="A0A2K9P3V2"/>
<dbReference type="GeneID" id="98063151"/>
<dbReference type="KEGG" id="mpec:B9O19_01770"/>
<accession>A0A2K9P3V2</accession>
<dbReference type="Proteomes" id="UP000235589">
    <property type="component" value="Chromosome"/>
</dbReference>
<evidence type="ECO:0000313" key="1">
    <source>
        <dbReference type="EMBL" id="AUO19924.1"/>
    </source>
</evidence>
<dbReference type="EMBL" id="CP020991">
    <property type="protein sequence ID" value="AUO19924.1"/>
    <property type="molecule type" value="Genomic_DNA"/>
</dbReference>
<reference evidence="1 2" key="1">
    <citation type="submission" date="2017-04" db="EMBL/GenBank/DDBJ databases">
        <title>Monoglobus pectinilyticus 14 draft genome.</title>
        <authorList>
            <person name="Kim C."/>
            <person name="Rosendale D.I."/>
            <person name="Kelly W.J."/>
            <person name="Tannock G.W."/>
            <person name="Patchett M.L."/>
            <person name="Jordens J.Z."/>
        </authorList>
    </citation>
    <scope>NUCLEOTIDE SEQUENCE [LARGE SCALE GENOMIC DNA]</scope>
    <source>
        <strain evidence="1 2">14</strain>
    </source>
</reference>
<evidence type="ECO:0000313" key="2">
    <source>
        <dbReference type="Proteomes" id="UP000235589"/>
    </source>
</evidence>
<keyword evidence="2" id="KW-1185">Reference proteome</keyword>
<proteinExistence type="predicted"/>
<organism evidence="1 2">
    <name type="scientific">Monoglobus pectinilyticus</name>
    <dbReference type="NCBI Taxonomy" id="1981510"/>
    <lineage>
        <taxon>Bacteria</taxon>
        <taxon>Bacillati</taxon>
        <taxon>Bacillota</taxon>
        <taxon>Clostridia</taxon>
        <taxon>Monoglobales</taxon>
        <taxon>Monoglobaceae</taxon>
        <taxon>Monoglobus</taxon>
    </lineage>
</organism>